<evidence type="ECO:0000313" key="1">
    <source>
        <dbReference type="EMBL" id="ORE04791.1"/>
    </source>
</evidence>
<reference evidence="1" key="1">
    <citation type="journal article" date="2016" name="Proc. Natl. Acad. Sci. U.S.A.">
        <title>Lipid metabolic changes in an early divergent fungus govern the establishment of a mutualistic symbiosis with endobacteria.</title>
        <authorList>
            <person name="Lastovetsky O.A."/>
            <person name="Gaspar M.L."/>
            <person name="Mondo S.J."/>
            <person name="LaButti K.M."/>
            <person name="Sandor L."/>
            <person name="Grigoriev I.V."/>
            <person name="Henry S.A."/>
            <person name="Pawlowska T.E."/>
        </authorList>
    </citation>
    <scope>NUCLEOTIDE SEQUENCE [LARGE SCALE GENOMIC DNA]</scope>
    <source>
        <strain evidence="1">ATCC 52814</strain>
    </source>
</reference>
<dbReference type="AlphaFoldDB" id="A0A1X0QYI3"/>
<dbReference type="EMBL" id="KV921961">
    <property type="protein sequence ID" value="ORE04791.1"/>
    <property type="molecule type" value="Genomic_DNA"/>
</dbReference>
<dbReference type="VEuPathDB" id="FungiDB:BCV72DRAFT_230908"/>
<dbReference type="Proteomes" id="UP000242414">
    <property type="component" value="Unassembled WGS sequence"/>
</dbReference>
<organism evidence="1">
    <name type="scientific">Rhizopus microsporus var. microsporus</name>
    <dbReference type="NCBI Taxonomy" id="86635"/>
    <lineage>
        <taxon>Eukaryota</taxon>
        <taxon>Fungi</taxon>
        <taxon>Fungi incertae sedis</taxon>
        <taxon>Mucoromycota</taxon>
        <taxon>Mucoromycotina</taxon>
        <taxon>Mucoromycetes</taxon>
        <taxon>Mucorales</taxon>
        <taxon>Mucorineae</taxon>
        <taxon>Rhizopodaceae</taxon>
        <taxon>Rhizopus</taxon>
    </lineage>
</organism>
<name>A0A1X0QYI3_RHIZD</name>
<gene>
    <name evidence="1" type="ORF">BCV72DRAFT_230908</name>
</gene>
<sequence length="77" mass="8609">MAKVSRNIKTITMYSHQDALLCPAHAYVIHCSCITSSACHSRYPVKPGITISYLFHSLLNLNEAIGAELISKHIRRL</sequence>
<protein>
    <submittedName>
        <fullName evidence="1">Uncharacterized protein</fullName>
    </submittedName>
</protein>
<accession>A0A1X0QYI3</accession>
<proteinExistence type="predicted"/>